<sequence>MPSSNQPDDMQSVHNLGPAGQQVMSPSAQGLALDGDDRGPDYGGEADVSGMDGGQRGVLMNGVAGFRDQRALSTYGSVAPPDSVADAARIPGPTAASVSDATTADDTGPGATTNVGHAYTRNADVRILTELLDGSPRAAGANTMGQYGLHALESFFNASTQGDSSEGYLGEDDEADSDPFPASELDPGLKDARRPWKKKTTDFEVHCGNGTRINLMVAAIWWDLQEILSTRSLRLPDLSEVVEWVLTLWVEAILLDYHDMLKSFRVKLVCNVYAQKSKRGIHGLLRVNLLALDMEGSQGEQEFPRRTSEPEVVKPGRVDLPRLAEASDTSAIDVGDWLHSLMNPMGDLSNSSSSWRHAVLTSLEAYYQAYLRASTRDKLSLRPETFACAEVGDSKWSSVDKRAASMILASLPESVKGEIMAARLSGTLQILARAMVLYRPGGAAERQQVLKALESRPLKRCVGGLVG</sequence>
<feature type="compositionally biased region" description="Low complexity" evidence="1">
    <location>
        <begin position="94"/>
        <end position="113"/>
    </location>
</feature>
<comment type="caution">
    <text evidence="2">The sequence shown here is derived from an EMBL/GenBank/DDBJ whole genome shotgun (WGS) entry which is preliminary data.</text>
</comment>
<dbReference type="Proteomes" id="UP000604046">
    <property type="component" value="Unassembled WGS sequence"/>
</dbReference>
<keyword evidence="3" id="KW-1185">Reference proteome</keyword>
<feature type="region of interest" description="Disordered" evidence="1">
    <location>
        <begin position="1"/>
        <end position="54"/>
    </location>
</feature>
<evidence type="ECO:0000313" key="2">
    <source>
        <dbReference type="EMBL" id="CAE7599935.1"/>
    </source>
</evidence>
<feature type="region of interest" description="Disordered" evidence="1">
    <location>
        <begin position="94"/>
        <end position="116"/>
    </location>
</feature>
<evidence type="ECO:0000313" key="3">
    <source>
        <dbReference type="Proteomes" id="UP000604046"/>
    </source>
</evidence>
<evidence type="ECO:0000256" key="1">
    <source>
        <dbReference type="SAM" id="MobiDB-lite"/>
    </source>
</evidence>
<proteinExistence type="predicted"/>
<name>A0A812UW47_9DINO</name>
<accession>A0A812UW47</accession>
<gene>
    <name evidence="2" type="ORF">SNAT2548_LOCUS34133</name>
</gene>
<feature type="compositionally biased region" description="Polar residues" evidence="1">
    <location>
        <begin position="1"/>
        <end position="14"/>
    </location>
</feature>
<protein>
    <submittedName>
        <fullName evidence="2">Uncharacterized protein</fullName>
    </submittedName>
</protein>
<reference evidence="2" key="1">
    <citation type="submission" date="2021-02" db="EMBL/GenBank/DDBJ databases">
        <authorList>
            <person name="Dougan E. K."/>
            <person name="Rhodes N."/>
            <person name="Thang M."/>
            <person name="Chan C."/>
        </authorList>
    </citation>
    <scope>NUCLEOTIDE SEQUENCE</scope>
</reference>
<feature type="region of interest" description="Disordered" evidence="1">
    <location>
        <begin position="163"/>
        <end position="193"/>
    </location>
</feature>
<dbReference type="AlphaFoldDB" id="A0A812UW47"/>
<dbReference type="OrthoDB" id="446503at2759"/>
<organism evidence="2 3">
    <name type="scientific">Symbiodinium natans</name>
    <dbReference type="NCBI Taxonomy" id="878477"/>
    <lineage>
        <taxon>Eukaryota</taxon>
        <taxon>Sar</taxon>
        <taxon>Alveolata</taxon>
        <taxon>Dinophyceae</taxon>
        <taxon>Suessiales</taxon>
        <taxon>Symbiodiniaceae</taxon>
        <taxon>Symbiodinium</taxon>
    </lineage>
</organism>
<dbReference type="EMBL" id="CAJNDS010002794">
    <property type="protein sequence ID" value="CAE7599935.1"/>
    <property type="molecule type" value="Genomic_DNA"/>
</dbReference>